<dbReference type="Pfam" id="PF23275">
    <property type="entry name" value="TPR_23"/>
    <property type="match status" value="1"/>
</dbReference>
<name>A0A927J9L0_9ACTN</name>
<accession>A0A927J9L0</accession>
<dbReference type="EMBL" id="JACYWE010000001">
    <property type="protein sequence ID" value="MBD8505109.1"/>
    <property type="molecule type" value="Genomic_DNA"/>
</dbReference>
<gene>
    <name evidence="2" type="ORF">HT102_01215</name>
</gene>
<protein>
    <recommendedName>
        <fullName evidence="1">TPR repeat domain-containing protein</fullName>
    </recommendedName>
</protein>
<proteinExistence type="predicted"/>
<reference evidence="2" key="1">
    <citation type="submission" date="2020-09" db="EMBL/GenBank/DDBJ databases">
        <title>Hoyosella lacisalsi sp. nov., a halotolerant actinobacterium isolated from soil of Lake Gudzhirganskoe.</title>
        <authorList>
            <person name="Yang Q."/>
            <person name="Guo P.Y."/>
            <person name="Liu S.W."/>
            <person name="Li F.N."/>
            <person name="Sun C.H."/>
        </authorList>
    </citation>
    <scope>NUCLEOTIDE SEQUENCE</scope>
    <source>
        <strain evidence="2">G463</strain>
    </source>
</reference>
<keyword evidence="3" id="KW-1185">Reference proteome</keyword>
<evidence type="ECO:0000259" key="1">
    <source>
        <dbReference type="Pfam" id="PF23275"/>
    </source>
</evidence>
<evidence type="ECO:0000313" key="2">
    <source>
        <dbReference type="EMBL" id="MBD8505109.1"/>
    </source>
</evidence>
<dbReference type="RefSeq" id="WP_192037586.1">
    <property type="nucleotide sequence ID" value="NZ_JACYWE010000001.1"/>
</dbReference>
<sequence length="778" mass="82432">MRPTRSQWEQTWPAVLALGENRASRLASTILEESNSLMRTFTSEAIEWTGAARDAAEERGQREHGRNKQVAFALEDFALECTAAMNALAPLVSEVRSLLIGAEAQGLTVTEDWTVMVPTSADSATANEAATLQGRLASFIDEFDRIDSRTARAINDITAVLREHAPEGEGLSAKQGREAGQLLGSERELTDSDLARIGQELRTAGLSAEQIRVLAEGGTVTDVPESTCEYLGELVGTAGLDGIMRLHDSFAAQATPDSAANIKALANALLIVSNENIGSAPGSTGGYDNLPADIRALLGDRYGDGPDANAEGQGPAPREMADFASLLASSDPSLPPGELLGIELGRQAANLELEAREARDHRSSPSMTGLGLDTYFASERDEHYSTALEDLLGVATRNPDASAALLAGTTSDGHAIEGYDRDATVIPLMTRHWEDPQPITAMLEWIGTDALSDDPGIRTRGQHGFTDLIEITTTTATGSGGNNFQELMSTSRGSLGQQNPALAQQLVASSAPYMNALGGMHHSLSGLDEIQYIAPGDSVRFMTLISTDGKAAEALAANVDIQQVMNASSVPHLGGAEAQVLGSANGRLSTYLESALTAEQGHREAYAREVDDHAKATRQGTTSVIAGTVGALPTVGAPVAGLLTAVFGDYTTPDGLVDYETFSRNADFGAEDRAVTLQQLQAIAIASGLPLDQYPEALIDHTGEPRPATVGEVVAQAEHPSQPQQLRSDLAEALHQHGLGHVLNRYEYGTEDATIRADAKPVSNEHYTRLARGDWDQS</sequence>
<feature type="domain" description="TPR repeat" evidence="1">
    <location>
        <begin position="203"/>
        <end position="445"/>
    </location>
</feature>
<organism evidence="2 3">
    <name type="scientific">Lolliginicoccus lacisalsi</name>
    <dbReference type="NCBI Taxonomy" id="2742202"/>
    <lineage>
        <taxon>Bacteria</taxon>
        <taxon>Bacillati</taxon>
        <taxon>Actinomycetota</taxon>
        <taxon>Actinomycetes</taxon>
        <taxon>Mycobacteriales</taxon>
        <taxon>Hoyosellaceae</taxon>
        <taxon>Lolliginicoccus</taxon>
    </lineage>
</organism>
<dbReference type="Proteomes" id="UP000642993">
    <property type="component" value="Unassembled WGS sequence"/>
</dbReference>
<dbReference type="AlphaFoldDB" id="A0A927J9L0"/>
<dbReference type="InterPro" id="IPR057037">
    <property type="entry name" value="TPR_rep_actino"/>
</dbReference>
<comment type="caution">
    <text evidence="2">The sequence shown here is derived from an EMBL/GenBank/DDBJ whole genome shotgun (WGS) entry which is preliminary data.</text>
</comment>
<evidence type="ECO:0000313" key="3">
    <source>
        <dbReference type="Proteomes" id="UP000642993"/>
    </source>
</evidence>